<dbReference type="Pfam" id="PF00392">
    <property type="entry name" value="GntR"/>
    <property type="match status" value="1"/>
</dbReference>
<dbReference type="SUPFAM" id="SSF53383">
    <property type="entry name" value="PLP-dependent transferases"/>
    <property type="match status" value="1"/>
</dbReference>
<gene>
    <name evidence="7" type="ORF">BTO18_11185</name>
</gene>
<evidence type="ECO:0000256" key="1">
    <source>
        <dbReference type="ARBA" id="ARBA00005384"/>
    </source>
</evidence>
<dbReference type="InterPro" id="IPR051446">
    <property type="entry name" value="HTH_trans_reg/aminotransferase"/>
</dbReference>
<dbReference type="PANTHER" id="PTHR46577">
    <property type="entry name" value="HTH-TYPE TRANSCRIPTIONAL REGULATORY PROTEIN GABR"/>
    <property type="match status" value="1"/>
</dbReference>
<dbReference type="RefSeq" id="WP_105016297.1">
    <property type="nucleotide sequence ID" value="NZ_MSCN01000001.1"/>
</dbReference>
<comment type="caution">
    <text evidence="7">The sequence shown here is derived from an EMBL/GenBank/DDBJ whole genome shotgun (WGS) entry which is preliminary data.</text>
</comment>
<evidence type="ECO:0000256" key="2">
    <source>
        <dbReference type="ARBA" id="ARBA00022898"/>
    </source>
</evidence>
<evidence type="ECO:0000313" key="7">
    <source>
        <dbReference type="EMBL" id="PQJ79701.1"/>
    </source>
</evidence>
<dbReference type="InterPro" id="IPR036388">
    <property type="entry name" value="WH-like_DNA-bd_sf"/>
</dbReference>
<dbReference type="EMBL" id="MSCN01000001">
    <property type="protein sequence ID" value="PQJ79701.1"/>
    <property type="molecule type" value="Genomic_DNA"/>
</dbReference>
<keyword evidence="3" id="KW-0805">Transcription regulation</keyword>
<dbReference type="InterPro" id="IPR000524">
    <property type="entry name" value="Tscrpt_reg_HTH_GntR"/>
</dbReference>
<evidence type="ECO:0000313" key="8">
    <source>
        <dbReference type="Proteomes" id="UP000238882"/>
    </source>
</evidence>
<sequence length="503" mass="58427">MNTNYKFAISRIKEEYENQEKIKPFNIYIVLYRSIKKCIINKDLPHNWVLPSTRYLAEELGFSRTTINKTYELLQLEKLILAKVGSGNRVNYDNSINSIENNDFNKKNKKLKYPKITKKGKLFLTNMSLINRPNDSHLTFKPGLPPMDIFPVNQWKNLLNTYWRHIKSSGLSYHQSTGLEELKKSLRNYLNVSRNIKCNHNQIVVVSGNLQSLYLITSALIEKGDAAILENPTFPNVHSVFKSQGANILGVGLDDEGVDIKKIKSLNNLKPKLIHTTPSNHYPTGVKMSLKRRKELLKWASKNKGLIIENDYENEVANYTESLPSIFSLDKEDRTIYLSTFNRLLHPSLRLGFMIVPNFLRPTIEALQEHSHRFVTPSIQVVMNQFIERNYLFQHIKNITKTAKLRHETFVKEFENNNKTMFIEHKVFSNFHVIAKFKKPVSEKKELAIVKKLSQHKIVVFSLSKCFLSKEKEQGLIFGYAAVRLNVIKQKVIQMKEILNKEF</sequence>
<protein>
    <recommendedName>
        <fullName evidence="6">HTH gntR-type domain-containing protein</fullName>
    </recommendedName>
</protein>
<dbReference type="AlphaFoldDB" id="A0A2S7WR01"/>
<dbReference type="Proteomes" id="UP000238882">
    <property type="component" value="Unassembled WGS sequence"/>
</dbReference>
<evidence type="ECO:0000256" key="4">
    <source>
        <dbReference type="ARBA" id="ARBA00023125"/>
    </source>
</evidence>
<dbReference type="OrthoDB" id="594134at2"/>
<reference evidence="7 8" key="1">
    <citation type="submission" date="2016-12" db="EMBL/GenBank/DDBJ databases">
        <title>Trade-off between light-utilization and light-protection in marine flavobacteria.</title>
        <authorList>
            <person name="Kumagai Y."/>
            <person name="Yoshizawa S."/>
            <person name="Kogure K."/>
            <person name="Iwasaki W."/>
        </authorList>
    </citation>
    <scope>NUCLEOTIDE SEQUENCE [LARGE SCALE GENOMIC DNA]</scope>
    <source>
        <strain evidence="7 8">NBRC 108759</strain>
    </source>
</reference>
<keyword evidence="4" id="KW-0238">DNA-binding</keyword>
<dbReference type="SUPFAM" id="SSF46785">
    <property type="entry name" value="Winged helix' DNA-binding domain"/>
    <property type="match status" value="1"/>
</dbReference>
<dbReference type="GO" id="GO:0003700">
    <property type="term" value="F:DNA-binding transcription factor activity"/>
    <property type="evidence" value="ECO:0007669"/>
    <property type="project" value="InterPro"/>
</dbReference>
<dbReference type="Gene3D" id="1.10.10.10">
    <property type="entry name" value="Winged helix-like DNA-binding domain superfamily/Winged helix DNA-binding domain"/>
    <property type="match status" value="1"/>
</dbReference>
<organism evidence="7 8">
    <name type="scientific">Polaribacter porphyrae</name>
    <dbReference type="NCBI Taxonomy" id="1137780"/>
    <lineage>
        <taxon>Bacteria</taxon>
        <taxon>Pseudomonadati</taxon>
        <taxon>Bacteroidota</taxon>
        <taxon>Flavobacteriia</taxon>
        <taxon>Flavobacteriales</taxon>
        <taxon>Flavobacteriaceae</taxon>
    </lineage>
</organism>
<keyword evidence="2" id="KW-0663">Pyridoxal phosphate</keyword>
<evidence type="ECO:0000256" key="3">
    <source>
        <dbReference type="ARBA" id="ARBA00023015"/>
    </source>
</evidence>
<dbReference type="InterPro" id="IPR015421">
    <property type="entry name" value="PyrdxlP-dep_Trfase_major"/>
</dbReference>
<evidence type="ECO:0000256" key="5">
    <source>
        <dbReference type="ARBA" id="ARBA00023163"/>
    </source>
</evidence>
<dbReference type="SMART" id="SM00345">
    <property type="entry name" value="HTH_GNTR"/>
    <property type="match status" value="1"/>
</dbReference>
<comment type="similarity">
    <text evidence="1">In the C-terminal section; belongs to the class-I pyridoxal-phosphate-dependent aminotransferase family.</text>
</comment>
<dbReference type="InterPro" id="IPR036390">
    <property type="entry name" value="WH_DNA-bd_sf"/>
</dbReference>
<keyword evidence="8" id="KW-1185">Reference proteome</keyword>
<name>A0A2S7WR01_9FLAO</name>
<dbReference type="InterPro" id="IPR004839">
    <property type="entry name" value="Aminotransferase_I/II_large"/>
</dbReference>
<evidence type="ECO:0000259" key="6">
    <source>
        <dbReference type="PROSITE" id="PS50949"/>
    </source>
</evidence>
<dbReference type="GO" id="GO:0003677">
    <property type="term" value="F:DNA binding"/>
    <property type="evidence" value="ECO:0007669"/>
    <property type="project" value="UniProtKB-KW"/>
</dbReference>
<proteinExistence type="inferred from homology"/>
<dbReference type="PROSITE" id="PS50949">
    <property type="entry name" value="HTH_GNTR"/>
    <property type="match status" value="1"/>
</dbReference>
<dbReference type="PANTHER" id="PTHR46577:SF1">
    <property type="entry name" value="HTH-TYPE TRANSCRIPTIONAL REGULATORY PROTEIN GABR"/>
    <property type="match status" value="1"/>
</dbReference>
<dbReference type="GO" id="GO:0030170">
    <property type="term" value="F:pyridoxal phosphate binding"/>
    <property type="evidence" value="ECO:0007669"/>
    <property type="project" value="InterPro"/>
</dbReference>
<dbReference type="Pfam" id="PF00155">
    <property type="entry name" value="Aminotran_1_2"/>
    <property type="match status" value="1"/>
</dbReference>
<dbReference type="Gene3D" id="3.40.640.10">
    <property type="entry name" value="Type I PLP-dependent aspartate aminotransferase-like (Major domain)"/>
    <property type="match status" value="1"/>
</dbReference>
<feature type="domain" description="HTH gntR-type" evidence="6">
    <location>
        <begin position="25"/>
        <end position="93"/>
    </location>
</feature>
<dbReference type="CDD" id="cd00609">
    <property type="entry name" value="AAT_like"/>
    <property type="match status" value="1"/>
</dbReference>
<keyword evidence="5" id="KW-0804">Transcription</keyword>
<dbReference type="InterPro" id="IPR015424">
    <property type="entry name" value="PyrdxlP-dep_Trfase"/>
</dbReference>
<accession>A0A2S7WR01</accession>